<keyword evidence="4 6" id="KW-0175">Coiled coil</keyword>
<dbReference type="Gene3D" id="3.40.50.300">
    <property type="entry name" value="P-loop containing nucleotide triphosphate hydrolases"/>
    <property type="match status" value="2"/>
</dbReference>
<dbReference type="GO" id="GO:0030261">
    <property type="term" value="P:chromosome condensation"/>
    <property type="evidence" value="ECO:0007669"/>
    <property type="project" value="InterPro"/>
</dbReference>
<evidence type="ECO:0000256" key="6">
    <source>
        <dbReference type="HAMAP-Rule" id="MF_01894"/>
    </source>
</evidence>
<dbReference type="Gene3D" id="3.30.70.1620">
    <property type="match status" value="1"/>
</dbReference>
<dbReference type="GO" id="GO:0005694">
    <property type="term" value="C:chromosome"/>
    <property type="evidence" value="ECO:0007669"/>
    <property type="project" value="InterPro"/>
</dbReference>
<dbReference type="SUPFAM" id="SSF75553">
    <property type="entry name" value="Smc hinge domain"/>
    <property type="match status" value="1"/>
</dbReference>
<evidence type="ECO:0000256" key="7">
    <source>
        <dbReference type="SAM" id="MobiDB-lite"/>
    </source>
</evidence>
<dbReference type="GO" id="GO:0003677">
    <property type="term" value="F:DNA binding"/>
    <property type="evidence" value="ECO:0007669"/>
    <property type="project" value="UniProtKB-UniRule"/>
</dbReference>
<dbReference type="SUPFAM" id="SSF52540">
    <property type="entry name" value="P-loop containing nucleoside triphosphate hydrolases"/>
    <property type="match status" value="1"/>
</dbReference>
<dbReference type="HAMAP" id="MF_01894">
    <property type="entry name" value="Smc_prok"/>
    <property type="match status" value="1"/>
</dbReference>
<keyword evidence="10" id="KW-1185">Reference proteome</keyword>
<comment type="function">
    <text evidence="6">Required for chromosome condensation and partitioning.</text>
</comment>
<evidence type="ECO:0000313" key="9">
    <source>
        <dbReference type="EMBL" id="GGJ63169.1"/>
    </source>
</evidence>
<evidence type="ECO:0000256" key="5">
    <source>
        <dbReference type="ARBA" id="ARBA00023125"/>
    </source>
</evidence>
<dbReference type="InterPro" id="IPR027417">
    <property type="entry name" value="P-loop_NTPase"/>
</dbReference>
<dbReference type="Pfam" id="PF06470">
    <property type="entry name" value="SMC_hinge"/>
    <property type="match status" value="1"/>
</dbReference>
<comment type="domain">
    <text evidence="6">Contains large globular domains required for ATP hydrolysis at each terminus and a third globular domain forming a flexible hinge near the middle of the molecule. These domains are separated by coiled-coil structures.</text>
</comment>
<sequence>MITSITLQGFKSFADRTRLEFGPGVTAVIGPNGSGKSNVVEALRWVSHQARARELRAAKATELIFHGSAGDGGGPRAGKAALGLAEVQLELRTHAGERLHVSRRVYRDGSAEQDLMGRPARARDVQGALRGTGLGSGGLAVIGQGEVGSVVQAEGQTLLQYVQEAAGLSRSVAARQDTAAQLRAAETQLSQVRLLEEELEGRTARLRVAADAAVRHRALSLRQLGLQDALARARQLQTLDEIAALKDRVTELTLEGTRASQEVTDAAAGLDRARETVAEARAAQQAHGQALDLYRAAQQAHAQALAAHGQAERDLADVQAALRSLDVTPPERPTPPLDALSAEATGAARTLRDLQRQARELDGVLRGARDRANASARRDAARDAQRSTLSAEAERLRAALDAERAALDATQAEAARLAEVTRRLEDAHAQAAQRHAALLDRERSVRQALQAVNAELPPLRRELERLEGSLNSYARYAEGPRNALRSDHAGIVGSVADLLTVPAEHETAVGAALGRRLEQVVVATADDAREIIEILKRGGGRATFLPLDLLRPRPRRDAALLHERGVIGNLSDLCPSDPPIVGQNLLSDTLLMDSLASATALARRHANRPRLVTVDGELIEPGGALTGGRLRDSGAAVLADQRRFAEAQDEVEVLTQRHARLMADLVDLSGDVEDSATSESVARAARDAHRARERDGGVQLARLQASSASLEGQWTALQARLTPQDAQETAGTVDDGPDVTALEAQLDAVRLDAEHWSARERELNDALAAGRALEVAWRAHRDALARANDLHGRQATLSERQQALAAQLPALQAAVRARSTDLGALDPQALAHAEARRDAVSQAYAALIARQNRILAALEDARLTQARREGSLATLPDGTLPPGLPREWQATLTQTTRELESLGTVNASAADELAAEQARLDALTREREDVERAATELRQHLTVMDRAEQTATHAALTRVGQAFAEYSGELLGGQGELELEHDPDARLVGLKLAVQPKGKRTRSLNLLSAGERTMAGLAFLFALGHAPSDREGGAAGLPLAVLDEVDAPLDEANIRRFTRFLTLFAARGSQFLLVTHQKATMEVAGALWGVTTDGSGASRVLSIRQSDDVVPG</sequence>
<evidence type="ECO:0000256" key="3">
    <source>
        <dbReference type="ARBA" id="ARBA00022840"/>
    </source>
</evidence>
<keyword evidence="1 6" id="KW-0963">Cytoplasm</keyword>
<proteinExistence type="inferred from homology"/>
<dbReference type="Gene3D" id="1.20.1060.20">
    <property type="match status" value="1"/>
</dbReference>
<evidence type="ECO:0000256" key="2">
    <source>
        <dbReference type="ARBA" id="ARBA00022741"/>
    </source>
</evidence>
<dbReference type="InterPro" id="IPR024704">
    <property type="entry name" value="SMC"/>
</dbReference>
<gene>
    <name evidence="6" type="primary">smc</name>
    <name evidence="9" type="ORF">GCM10008939_03820</name>
</gene>
<comment type="similarity">
    <text evidence="6">Belongs to the SMC family.</text>
</comment>
<dbReference type="InterPro" id="IPR036277">
    <property type="entry name" value="SMC_hinge_sf"/>
</dbReference>
<dbReference type="GO" id="GO:0016887">
    <property type="term" value="F:ATP hydrolysis activity"/>
    <property type="evidence" value="ECO:0007669"/>
    <property type="project" value="InterPro"/>
</dbReference>
<dbReference type="GO" id="GO:0007059">
    <property type="term" value="P:chromosome segregation"/>
    <property type="evidence" value="ECO:0007669"/>
    <property type="project" value="UniProtKB-UniRule"/>
</dbReference>
<dbReference type="SMART" id="SM00968">
    <property type="entry name" value="SMC_hinge"/>
    <property type="match status" value="1"/>
</dbReference>
<comment type="caution">
    <text evidence="9">The sequence shown here is derived from an EMBL/GenBank/DDBJ whole genome shotgun (WGS) entry which is preliminary data.</text>
</comment>
<comment type="subunit">
    <text evidence="6">Homodimer.</text>
</comment>
<keyword evidence="3 6" id="KW-0067">ATP-binding</keyword>
<protein>
    <recommendedName>
        <fullName evidence="6">Chromosome partition protein Smc</fullName>
    </recommendedName>
</protein>
<dbReference type="EMBL" id="BMOE01000001">
    <property type="protein sequence ID" value="GGJ63169.1"/>
    <property type="molecule type" value="Genomic_DNA"/>
</dbReference>
<feature type="region of interest" description="Disordered" evidence="7">
    <location>
        <begin position="369"/>
        <end position="388"/>
    </location>
</feature>
<organism evidence="9 10">
    <name type="scientific">Deinococcus aquiradiocola</name>
    <dbReference type="NCBI Taxonomy" id="393059"/>
    <lineage>
        <taxon>Bacteria</taxon>
        <taxon>Thermotogati</taxon>
        <taxon>Deinococcota</taxon>
        <taxon>Deinococci</taxon>
        <taxon>Deinococcales</taxon>
        <taxon>Deinococcaceae</taxon>
        <taxon>Deinococcus</taxon>
    </lineage>
</organism>
<comment type="subcellular location">
    <subcellularLocation>
        <location evidence="6">Cytoplasm</location>
    </subcellularLocation>
</comment>
<dbReference type="GO" id="GO:0007062">
    <property type="term" value="P:sister chromatid cohesion"/>
    <property type="evidence" value="ECO:0007669"/>
    <property type="project" value="InterPro"/>
</dbReference>
<feature type="binding site" evidence="6">
    <location>
        <begin position="31"/>
        <end position="38"/>
    </location>
    <ligand>
        <name>ATP</name>
        <dbReference type="ChEBI" id="CHEBI:30616"/>
    </ligand>
</feature>
<accession>A0A917P635</accession>
<dbReference type="InterPro" id="IPR003395">
    <property type="entry name" value="RecF/RecN/SMC_N"/>
</dbReference>
<evidence type="ECO:0000313" key="10">
    <source>
        <dbReference type="Proteomes" id="UP000635726"/>
    </source>
</evidence>
<keyword evidence="5 6" id="KW-0238">DNA-binding</keyword>
<feature type="domain" description="SMC hinge" evidence="8">
    <location>
        <begin position="489"/>
        <end position="602"/>
    </location>
</feature>
<dbReference type="InterPro" id="IPR011890">
    <property type="entry name" value="SMC_prok"/>
</dbReference>
<dbReference type="GO" id="GO:0005524">
    <property type="term" value="F:ATP binding"/>
    <property type="evidence" value="ECO:0007669"/>
    <property type="project" value="UniProtKB-UniRule"/>
</dbReference>
<evidence type="ECO:0000259" key="8">
    <source>
        <dbReference type="SMART" id="SM00968"/>
    </source>
</evidence>
<dbReference type="Proteomes" id="UP000635726">
    <property type="component" value="Unassembled WGS sequence"/>
</dbReference>
<feature type="compositionally biased region" description="Basic and acidic residues" evidence="7">
    <location>
        <begin position="369"/>
        <end position="385"/>
    </location>
</feature>
<name>A0A917P635_9DEIO</name>
<comment type="caution">
    <text evidence="6">Lacks conserved residue(s) required for the propagation of feature annotation.</text>
</comment>
<dbReference type="GO" id="GO:0005737">
    <property type="term" value="C:cytoplasm"/>
    <property type="evidence" value="ECO:0007669"/>
    <property type="project" value="UniProtKB-SubCell"/>
</dbReference>
<dbReference type="GO" id="GO:0006260">
    <property type="term" value="P:DNA replication"/>
    <property type="evidence" value="ECO:0007669"/>
    <property type="project" value="UniProtKB-UniRule"/>
</dbReference>
<keyword evidence="2 6" id="KW-0547">Nucleotide-binding</keyword>
<evidence type="ECO:0000256" key="1">
    <source>
        <dbReference type="ARBA" id="ARBA00022490"/>
    </source>
</evidence>
<dbReference type="AlphaFoldDB" id="A0A917P635"/>
<evidence type="ECO:0000256" key="4">
    <source>
        <dbReference type="ARBA" id="ARBA00023054"/>
    </source>
</evidence>
<dbReference type="InterPro" id="IPR010935">
    <property type="entry name" value="SMC_hinge"/>
</dbReference>
<reference evidence="9" key="2">
    <citation type="submission" date="2020-09" db="EMBL/GenBank/DDBJ databases">
        <authorList>
            <person name="Sun Q."/>
            <person name="Ohkuma M."/>
        </authorList>
    </citation>
    <scope>NUCLEOTIDE SEQUENCE</scope>
    <source>
        <strain evidence="9">JCM 14371</strain>
    </source>
</reference>
<dbReference type="PIRSF" id="PIRSF005719">
    <property type="entry name" value="SMC"/>
    <property type="match status" value="1"/>
</dbReference>
<dbReference type="PANTHER" id="PTHR18937">
    <property type="entry name" value="STRUCTURAL MAINTENANCE OF CHROMOSOMES SMC FAMILY MEMBER"/>
    <property type="match status" value="1"/>
</dbReference>
<dbReference type="Pfam" id="PF02463">
    <property type="entry name" value="SMC_N"/>
    <property type="match status" value="1"/>
</dbReference>
<feature type="coiled-coil region" evidence="6">
    <location>
        <begin position="906"/>
        <end position="950"/>
    </location>
</feature>
<dbReference type="RefSeq" id="WP_188960526.1">
    <property type="nucleotide sequence ID" value="NZ_BMOE01000001.1"/>
</dbReference>
<reference evidence="9" key="1">
    <citation type="journal article" date="2014" name="Int. J. Syst. Evol. Microbiol.">
        <title>Complete genome sequence of Corynebacterium casei LMG S-19264T (=DSM 44701T), isolated from a smear-ripened cheese.</title>
        <authorList>
            <consortium name="US DOE Joint Genome Institute (JGI-PGF)"/>
            <person name="Walter F."/>
            <person name="Albersmeier A."/>
            <person name="Kalinowski J."/>
            <person name="Ruckert C."/>
        </authorList>
    </citation>
    <scope>NUCLEOTIDE SEQUENCE</scope>
    <source>
        <strain evidence="9">JCM 14371</strain>
    </source>
</reference>